<organism evidence="3 4">
    <name type="scientific">Homoserinimonas aerilata</name>
    <dbReference type="NCBI Taxonomy" id="1162970"/>
    <lineage>
        <taxon>Bacteria</taxon>
        <taxon>Bacillati</taxon>
        <taxon>Actinomycetota</taxon>
        <taxon>Actinomycetes</taxon>
        <taxon>Micrococcales</taxon>
        <taxon>Microbacteriaceae</taxon>
        <taxon>Homoserinimonas</taxon>
    </lineage>
</organism>
<evidence type="ECO:0000313" key="4">
    <source>
        <dbReference type="Proteomes" id="UP000317998"/>
    </source>
</evidence>
<protein>
    <submittedName>
        <fullName evidence="3">Sirohydrochlorin ferrochelatase</fullName>
    </submittedName>
</protein>
<keyword evidence="4" id="KW-1185">Reference proteome</keyword>
<dbReference type="EMBL" id="VFOM01000001">
    <property type="protein sequence ID" value="TQL47607.1"/>
    <property type="molecule type" value="Genomic_DNA"/>
</dbReference>
<dbReference type="OrthoDB" id="7345302at2"/>
<dbReference type="PANTHER" id="PTHR33542">
    <property type="entry name" value="SIROHYDROCHLORIN FERROCHELATASE, CHLOROPLASTIC"/>
    <property type="match status" value="1"/>
</dbReference>
<evidence type="ECO:0000256" key="1">
    <source>
        <dbReference type="ARBA" id="ARBA00022723"/>
    </source>
</evidence>
<dbReference type="AlphaFoldDB" id="A0A542YHM9"/>
<keyword evidence="2" id="KW-0456">Lyase</keyword>
<dbReference type="Gene3D" id="3.40.50.1400">
    <property type="match status" value="2"/>
</dbReference>
<reference evidence="3 4" key="1">
    <citation type="submission" date="2019-06" db="EMBL/GenBank/DDBJ databases">
        <title>Sequencing the genomes of 1000 actinobacteria strains.</title>
        <authorList>
            <person name="Klenk H.-P."/>
        </authorList>
    </citation>
    <scope>NUCLEOTIDE SEQUENCE [LARGE SCALE GENOMIC DNA]</scope>
    <source>
        <strain evidence="3 4">DSM 26477</strain>
    </source>
</reference>
<proteinExistence type="predicted"/>
<dbReference type="PANTHER" id="PTHR33542:SF5">
    <property type="entry name" value="FERROCHELATASE CHE1"/>
    <property type="match status" value="1"/>
</dbReference>
<sequence>MIPALAAISHGTSSPQGQAAVAALVEAVAGQRPGLSVRGGFVDVQRPDVAETLARFASGEQVVVVPLLLSAGYHVNVDLVRELDAAATATVLADALGPDRRIAGVLSDRLAGAGLRRPDRVVLACAGSTDAAAVDDCFEAARMLSAELGMPVRAGFISAARPTLAEAIAMERAVAPGSRVVVSSYLLAPGHFADLAAAAPADVVTGPLLLAGEHPPAALVRVVLDRHAAAAALLERVLVAR</sequence>
<comment type="caution">
    <text evidence="3">The sequence shown here is derived from an EMBL/GenBank/DDBJ whole genome shotgun (WGS) entry which is preliminary data.</text>
</comment>
<dbReference type="InterPro" id="IPR050963">
    <property type="entry name" value="Sirohydro_Cobaltochel/CbiX"/>
</dbReference>
<gene>
    <name evidence="3" type="ORF">FB562_0672</name>
</gene>
<dbReference type="GO" id="GO:0016829">
    <property type="term" value="F:lyase activity"/>
    <property type="evidence" value="ECO:0007669"/>
    <property type="project" value="UniProtKB-KW"/>
</dbReference>
<dbReference type="Pfam" id="PF01903">
    <property type="entry name" value="CbiX"/>
    <property type="match status" value="2"/>
</dbReference>
<evidence type="ECO:0000256" key="2">
    <source>
        <dbReference type="ARBA" id="ARBA00023239"/>
    </source>
</evidence>
<dbReference type="CDD" id="cd03416">
    <property type="entry name" value="CbiX_SirB_N"/>
    <property type="match status" value="1"/>
</dbReference>
<dbReference type="RefSeq" id="WP_141879835.1">
    <property type="nucleotide sequence ID" value="NZ_VFOM01000001.1"/>
</dbReference>
<dbReference type="SUPFAM" id="SSF53800">
    <property type="entry name" value="Chelatase"/>
    <property type="match status" value="1"/>
</dbReference>
<evidence type="ECO:0000313" key="3">
    <source>
        <dbReference type="EMBL" id="TQL47607.1"/>
    </source>
</evidence>
<dbReference type="GO" id="GO:0046872">
    <property type="term" value="F:metal ion binding"/>
    <property type="evidence" value="ECO:0007669"/>
    <property type="project" value="UniProtKB-KW"/>
</dbReference>
<dbReference type="Proteomes" id="UP000317998">
    <property type="component" value="Unassembled WGS sequence"/>
</dbReference>
<name>A0A542YHM9_9MICO</name>
<keyword evidence="1" id="KW-0479">Metal-binding</keyword>
<accession>A0A542YHM9</accession>
<dbReference type="InterPro" id="IPR002762">
    <property type="entry name" value="CbiX-like"/>
</dbReference>